<dbReference type="RefSeq" id="WP_184979273.1">
    <property type="nucleotide sequence ID" value="NZ_BAAALO010000017.1"/>
</dbReference>
<evidence type="ECO:0000313" key="8">
    <source>
        <dbReference type="Proteomes" id="UP000555564"/>
    </source>
</evidence>
<comment type="caution">
    <text evidence="7">The sequence shown here is derived from an EMBL/GenBank/DDBJ whole genome shotgun (WGS) entry which is preliminary data.</text>
</comment>
<evidence type="ECO:0000313" key="7">
    <source>
        <dbReference type="EMBL" id="MBB6472179.1"/>
    </source>
</evidence>
<keyword evidence="2" id="KW-0805">Transcription regulation</keyword>
<keyword evidence="5" id="KW-0804">Transcription</keyword>
<dbReference type="InterPro" id="IPR013324">
    <property type="entry name" value="RNA_pol_sigma_r3/r4-like"/>
</dbReference>
<dbReference type="PANTHER" id="PTHR43133:SF8">
    <property type="entry name" value="RNA POLYMERASE SIGMA FACTOR HI_1459-RELATED"/>
    <property type="match status" value="1"/>
</dbReference>
<organism evidence="7 8">
    <name type="scientific">Sphaerisporangium rubeum</name>
    <dbReference type="NCBI Taxonomy" id="321317"/>
    <lineage>
        <taxon>Bacteria</taxon>
        <taxon>Bacillati</taxon>
        <taxon>Actinomycetota</taxon>
        <taxon>Actinomycetes</taxon>
        <taxon>Streptosporangiales</taxon>
        <taxon>Streptosporangiaceae</taxon>
        <taxon>Sphaerisporangium</taxon>
    </lineage>
</organism>
<feature type="region of interest" description="Disordered" evidence="6">
    <location>
        <begin position="184"/>
        <end position="209"/>
    </location>
</feature>
<accession>A0A7X0ICW0</accession>
<dbReference type="Proteomes" id="UP000555564">
    <property type="component" value="Unassembled WGS sequence"/>
</dbReference>
<protein>
    <submittedName>
        <fullName evidence="7">RNA polymerase sigma-70 factor (ECF subfamily)</fullName>
    </submittedName>
</protein>
<dbReference type="PANTHER" id="PTHR43133">
    <property type="entry name" value="RNA POLYMERASE ECF-TYPE SIGMA FACTO"/>
    <property type="match status" value="1"/>
</dbReference>
<evidence type="ECO:0000256" key="3">
    <source>
        <dbReference type="ARBA" id="ARBA00023082"/>
    </source>
</evidence>
<comment type="similarity">
    <text evidence="1">Belongs to the sigma-70 factor family. ECF subfamily.</text>
</comment>
<reference evidence="7 8" key="1">
    <citation type="submission" date="2020-08" db="EMBL/GenBank/DDBJ databases">
        <title>Sequencing the genomes of 1000 actinobacteria strains.</title>
        <authorList>
            <person name="Klenk H.-P."/>
        </authorList>
    </citation>
    <scope>NUCLEOTIDE SEQUENCE [LARGE SCALE GENOMIC DNA]</scope>
    <source>
        <strain evidence="7 8">DSM 44936</strain>
    </source>
</reference>
<keyword evidence="3" id="KW-0731">Sigma factor</keyword>
<dbReference type="GO" id="GO:0003677">
    <property type="term" value="F:DNA binding"/>
    <property type="evidence" value="ECO:0007669"/>
    <property type="project" value="UniProtKB-KW"/>
</dbReference>
<dbReference type="Gene3D" id="1.10.10.10">
    <property type="entry name" value="Winged helix-like DNA-binding domain superfamily/Winged helix DNA-binding domain"/>
    <property type="match status" value="1"/>
</dbReference>
<evidence type="ECO:0000256" key="1">
    <source>
        <dbReference type="ARBA" id="ARBA00010641"/>
    </source>
</evidence>
<name>A0A7X0ICW0_9ACTN</name>
<dbReference type="SUPFAM" id="SSF88659">
    <property type="entry name" value="Sigma3 and sigma4 domains of RNA polymerase sigma factors"/>
    <property type="match status" value="1"/>
</dbReference>
<dbReference type="InterPro" id="IPR013325">
    <property type="entry name" value="RNA_pol_sigma_r2"/>
</dbReference>
<dbReference type="InterPro" id="IPR039425">
    <property type="entry name" value="RNA_pol_sigma-70-like"/>
</dbReference>
<evidence type="ECO:0000256" key="4">
    <source>
        <dbReference type="ARBA" id="ARBA00023125"/>
    </source>
</evidence>
<evidence type="ECO:0000256" key="6">
    <source>
        <dbReference type="SAM" id="MobiDB-lite"/>
    </source>
</evidence>
<dbReference type="GO" id="GO:0016987">
    <property type="term" value="F:sigma factor activity"/>
    <property type="evidence" value="ECO:0007669"/>
    <property type="project" value="UniProtKB-KW"/>
</dbReference>
<gene>
    <name evidence="7" type="ORF">BJ992_001610</name>
</gene>
<dbReference type="EMBL" id="JACHIU010000001">
    <property type="protein sequence ID" value="MBB6472179.1"/>
    <property type="molecule type" value="Genomic_DNA"/>
</dbReference>
<sequence>MTFDEPVVQAPARTVDAEVLERQRQGFLALLEKEQHQVARFVMFNGASKEDAMDAAQAAFTQAWALICRRPEWWDTVRDPRAWVRTVALRCYRRPPDRRREPPTVLGDVPGERVWEGQDPGEFTAGTLLVLDALRRLPEDVRMAMAFRVDGFRPVDVAAELGITDQQARDLLKKGRRILRRELGLRVDGRPGPAQASAADGDMDGRRES</sequence>
<evidence type="ECO:0000256" key="2">
    <source>
        <dbReference type="ARBA" id="ARBA00023015"/>
    </source>
</evidence>
<dbReference type="InterPro" id="IPR036388">
    <property type="entry name" value="WH-like_DNA-bd_sf"/>
</dbReference>
<evidence type="ECO:0000256" key="5">
    <source>
        <dbReference type="ARBA" id="ARBA00023163"/>
    </source>
</evidence>
<dbReference type="AlphaFoldDB" id="A0A7X0ICW0"/>
<proteinExistence type="inferred from homology"/>
<keyword evidence="8" id="KW-1185">Reference proteome</keyword>
<dbReference type="GO" id="GO:0006352">
    <property type="term" value="P:DNA-templated transcription initiation"/>
    <property type="evidence" value="ECO:0007669"/>
    <property type="project" value="InterPro"/>
</dbReference>
<dbReference type="Gene3D" id="1.10.1740.10">
    <property type="match status" value="1"/>
</dbReference>
<dbReference type="SUPFAM" id="SSF88946">
    <property type="entry name" value="Sigma2 domain of RNA polymerase sigma factors"/>
    <property type="match status" value="1"/>
</dbReference>
<keyword evidence="4" id="KW-0238">DNA-binding</keyword>